<dbReference type="EMBL" id="NEVK01000008">
    <property type="protein sequence ID" value="OZI16622.1"/>
    <property type="molecule type" value="Genomic_DNA"/>
</dbReference>
<dbReference type="NCBIfam" id="TIGR00060">
    <property type="entry name" value="L18_bact"/>
    <property type="match status" value="1"/>
</dbReference>
<accession>A0A261QW54</accession>
<dbReference type="Pfam" id="PF00861">
    <property type="entry name" value="Ribosomal_L18p"/>
    <property type="match status" value="1"/>
</dbReference>
<dbReference type="InterPro" id="IPR057268">
    <property type="entry name" value="Ribosomal_L18"/>
</dbReference>
<evidence type="ECO:0000256" key="4">
    <source>
        <dbReference type="ARBA" id="ARBA00022980"/>
    </source>
</evidence>
<dbReference type="GO" id="GO:0006412">
    <property type="term" value="P:translation"/>
    <property type="evidence" value="ECO:0007669"/>
    <property type="project" value="UniProtKB-UniRule"/>
</dbReference>
<evidence type="ECO:0000256" key="7">
    <source>
        <dbReference type="HAMAP-Rule" id="MF_01337"/>
    </source>
</evidence>
<sequence>MDKKVSRLRRAVATRRKISELRVHRLSIFRSNLHIYANIISPEGDRVLVSASTLEPEVRAQLAGQTGQGGNTAAATLVGKRVAEKAKAAGIELVAFDRSGFRYHGRVKALADAAREAGLKF</sequence>
<dbReference type="AlphaFoldDB" id="A0A261QW54"/>
<evidence type="ECO:0000256" key="6">
    <source>
        <dbReference type="ARBA" id="ARBA00035197"/>
    </source>
</evidence>
<dbReference type="GO" id="GO:0008097">
    <property type="term" value="F:5S rRNA binding"/>
    <property type="evidence" value="ECO:0007669"/>
    <property type="project" value="TreeGrafter"/>
</dbReference>
<keyword evidence="5 7" id="KW-0687">Ribonucleoprotein</keyword>
<keyword evidence="3 7" id="KW-0694">RNA-binding</keyword>
<comment type="similarity">
    <text evidence="1 7">Belongs to the universal ribosomal protein uL18 family.</text>
</comment>
<keyword evidence="9" id="KW-1185">Reference proteome</keyword>
<protein>
    <recommendedName>
        <fullName evidence="6 7">Large ribosomal subunit protein uL18</fullName>
    </recommendedName>
</protein>
<dbReference type="OrthoDB" id="9810939at2"/>
<evidence type="ECO:0000313" key="9">
    <source>
        <dbReference type="Proteomes" id="UP000216947"/>
    </source>
</evidence>
<dbReference type="RefSeq" id="WP_026639677.1">
    <property type="nucleotide sequence ID" value="NZ_NEVI01000023.1"/>
</dbReference>
<comment type="subunit">
    <text evidence="7">Part of the 50S ribosomal subunit; part of the 5S rRNA/L5/L18/L25 subcomplex. Contacts the 5S and 23S rRNAs.</text>
</comment>
<dbReference type="SUPFAM" id="SSF53137">
    <property type="entry name" value="Translational machinery components"/>
    <property type="match status" value="1"/>
</dbReference>
<keyword evidence="4 7" id="KW-0689">Ribosomal protein</keyword>
<dbReference type="CDD" id="cd00432">
    <property type="entry name" value="Ribosomal_L18_L5e"/>
    <property type="match status" value="1"/>
</dbReference>
<evidence type="ECO:0000256" key="5">
    <source>
        <dbReference type="ARBA" id="ARBA00023274"/>
    </source>
</evidence>
<dbReference type="GO" id="GO:0022625">
    <property type="term" value="C:cytosolic large ribosomal subunit"/>
    <property type="evidence" value="ECO:0007669"/>
    <property type="project" value="TreeGrafter"/>
</dbReference>
<dbReference type="Proteomes" id="UP000216947">
    <property type="component" value="Unassembled WGS sequence"/>
</dbReference>
<keyword evidence="2 7" id="KW-0699">rRNA-binding</keyword>
<gene>
    <name evidence="7" type="primary">rplR</name>
    <name evidence="8" type="ORF">CAL19_18285</name>
</gene>
<dbReference type="Gene3D" id="3.30.420.100">
    <property type="match status" value="1"/>
</dbReference>
<dbReference type="InterPro" id="IPR004389">
    <property type="entry name" value="Ribosomal_uL18_bac-type"/>
</dbReference>
<dbReference type="PANTHER" id="PTHR12899:SF3">
    <property type="entry name" value="LARGE RIBOSOMAL SUBUNIT PROTEIN UL18M"/>
    <property type="match status" value="1"/>
</dbReference>
<reference evidence="9" key="1">
    <citation type="submission" date="2017-05" db="EMBL/GenBank/DDBJ databases">
        <title>Complete and WGS of Bordetella genogroups.</title>
        <authorList>
            <person name="Spilker T."/>
            <person name="Lipuma J."/>
        </authorList>
    </citation>
    <scope>NUCLEOTIDE SEQUENCE [LARGE SCALE GENOMIC DNA]</scope>
    <source>
        <strain evidence="9">AU18089</strain>
    </source>
</reference>
<proteinExistence type="inferred from homology"/>
<evidence type="ECO:0000256" key="1">
    <source>
        <dbReference type="ARBA" id="ARBA00007116"/>
    </source>
</evidence>
<evidence type="ECO:0000313" key="8">
    <source>
        <dbReference type="EMBL" id="OZI16622.1"/>
    </source>
</evidence>
<comment type="caution">
    <text evidence="8">The sequence shown here is derived from an EMBL/GenBank/DDBJ whole genome shotgun (WGS) entry which is preliminary data.</text>
</comment>
<dbReference type="GO" id="GO:0003735">
    <property type="term" value="F:structural constituent of ribosome"/>
    <property type="evidence" value="ECO:0007669"/>
    <property type="project" value="InterPro"/>
</dbReference>
<comment type="function">
    <text evidence="7">This is one of the proteins that bind and probably mediate the attachment of the 5S RNA into the large ribosomal subunit, where it forms part of the central protuberance.</text>
</comment>
<name>A0A261QW54_9BORD</name>
<dbReference type="PANTHER" id="PTHR12899">
    <property type="entry name" value="39S RIBOSOMAL PROTEIN L18, MITOCHONDRIAL"/>
    <property type="match status" value="1"/>
</dbReference>
<dbReference type="HAMAP" id="MF_01337_B">
    <property type="entry name" value="Ribosomal_uL18_B"/>
    <property type="match status" value="1"/>
</dbReference>
<dbReference type="InterPro" id="IPR005484">
    <property type="entry name" value="Ribosomal_uL18_bac/plant/anim"/>
</dbReference>
<organism evidence="8 9">
    <name type="scientific">Bordetella genomosp. 7</name>
    <dbReference type="NCBI Taxonomy" id="1416805"/>
    <lineage>
        <taxon>Bacteria</taxon>
        <taxon>Pseudomonadati</taxon>
        <taxon>Pseudomonadota</taxon>
        <taxon>Betaproteobacteria</taxon>
        <taxon>Burkholderiales</taxon>
        <taxon>Alcaligenaceae</taxon>
        <taxon>Bordetella</taxon>
    </lineage>
</organism>
<dbReference type="FunFam" id="3.30.420.100:FF:000001">
    <property type="entry name" value="50S ribosomal protein L18"/>
    <property type="match status" value="1"/>
</dbReference>
<evidence type="ECO:0000256" key="2">
    <source>
        <dbReference type="ARBA" id="ARBA00022730"/>
    </source>
</evidence>
<evidence type="ECO:0000256" key="3">
    <source>
        <dbReference type="ARBA" id="ARBA00022884"/>
    </source>
</evidence>